<reference evidence="2" key="3">
    <citation type="submission" date="2021-05" db="UniProtKB">
        <authorList>
            <consortium name="EnsemblPlants"/>
        </authorList>
    </citation>
    <scope>IDENTIFICATION</scope>
    <source>
        <strain evidence="2">cv. B73</strain>
    </source>
</reference>
<name>A0A804PWW3_MAIZE</name>
<keyword evidence="3" id="KW-1185">Reference proteome</keyword>
<dbReference type="AlphaFoldDB" id="A0A804PWW3"/>
<dbReference type="PANTHER" id="PTHR31208:SF2">
    <property type="entry name" value="DOMAIN-CONTAINING PROTEIN, PUTATIVE, EXPRESSED-RELATED"/>
    <property type="match status" value="1"/>
</dbReference>
<evidence type="ECO:0000259" key="1">
    <source>
        <dbReference type="PROSITE" id="PS50004"/>
    </source>
</evidence>
<dbReference type="Gramene" id="Zm00001eb276350_T001">
    <property type="protein sequence ID" value="Zm00001eb276350_P001"/>
    <property type="gene ID" value="Zm00001eb276350"/>
</dbReference>
<dbReference type="Proteomes" id="UP000007305">
    <property type="component" value="Chromosome 6"/>
</dbReference>
<reference evidence="2" key="2">
    <citation type="submission" date="2019-07" db="EMBL/GenBank/DDBJ databases">
        <authorList>
            <person name="Seetharam A."/>
            <person name="Woodhouse M."/>
            <person name="Cannon E."/>
        </authorList>
    </citation>
    <scope>NUCLEOTIDE SEQUENCE [LARGE SCALE GENOMIC DNA]</scope>
    <source>
        <strain evidence="2">cv. B73</strain>
    </source>
</reference>
<dbReference type="Gene3D" id="2.60.40.150">
    <property type="entry name" value="C2 domain"/>
    <property type="match status" value="1"/>
</dbReference>
<reference evidence="3" key="1">
    <citation type="journal article" date="2009" name="Science">
        <title>The B73 maize genome: complexity, diversity, and dynamics.</title>
        <authorList>
            <person name="Schnable P.S."/>
            <person name="Ware D."/>
            <person name="Fulton R.S."/>
            <person name="Stein J.C."/>
            <person name="Wei F."/>
            <person name="Pasternak S."/>
            <person name="Liang C."/>
            <person name="Zhang J."/>
            <person name="Fulton L."/>
            <person name="Graves T.A."/>
            <person name="Minx P."/>
            <person name="Reily A.D."/>
            <person name="Courtney L."/>
            <person name="Kruchowski S.S."/>
            <person name="Tomlinson C."/>
            <person name="Strong C."/>
            <person name="Delehaunty K."/>
            <person name="Fronick C."/>
            <person name="Courtney B."/>
            <person name="Rock S.M."/>
            <person name="Belter E."/>
            <person name="Du F."/>
            <person name="Kim K."/>
            <person name="Abbott R.M."/>
            <person name="Cotton M."/>
            <person name="Levy A."/>
            <person name="Marchetto P."/>
            <person name="Ochoa K."/>
            <person name="Jackson S.M."/>
            <person name="Gillam B."/>
            <person name="Chen W."/>
            <person name="Yan L."/>
            <person name="Higginbotham J."/>
            <person name="Cardenas M."/>
            <person name="Waligorski J."/>
            <person name="Applebaum E."/>
            <person name="Phelps L."/>
            <person name="Falcone J."/>
            <person name="Kanchi K."/>
            <person name="Thane T."/>
            <person name="Scimone A."/>
            <person name="Thane N."/>
            <person name="Henke J."/>
            <person name="Wang T."/>
            <person name="Ruppert J."/>
            <person name="Shah N."/>
            <person name="Rotter K."/>
            <person name="Hodges J."/>
            <person name="Ingenthron E."/>
            <person name="Cordes M."/>
            <person name="Kohlberg S."/>
            <person name="Sgro J."/>
            <person name="Delgado B."/>
            <person name="Mead K."/>
            <person name="Chinwalla A."/>
            <person name="Leonard S."/>
            <person name="Crouse K."/>
            <person name="Collura K."/>
            <person name="Kudrna D."/>
            <person name="Currie J."/>
            <person name="He R."/>
            <person name="Angelova A."/>
            <person name="Rajasekar S."/>
            <person name="Mueller T."/>
            <person name="Lomeli R."/>
            <person name="Scara G."/>
            <person name="Ko A."/>
            <person name="Delaney K."/>
            <person name="Wissotski M."/>
            <person name="Lopez G."/>
            <person name="Campos D."/>
            <person name="Braidotti M."/>
            <person name="Ashley E."/>
            <person name="Golser W."/>
            <person name="Kim H."/>
            <person name="Lee S."/>
            <person name="Lin J."/>
            <person name="Dujmic Z."/>
            <person name="Kim W."/>
            <person name="Talag J."/>
            <person name="Zuccolo A."/>
            <person name="Fan C."/>
            <person name="Sebastian A."/>
            <person name="Kramer M."/>
            <person name="Spiegel L."/>
            <person name="Nascimento L."/>
            <person name="Zutavern T."/>
            <person name="Miller B."/>
            <person name="Ambroise C."/>
            <person name="Muller S."/>
            <person name="Spooner W."/>
            <person name="Narechania A."/>
            <person name="Ren L."/>
            <person name="Wei S."/>
            <person name="Kumari S."/>
            <person name="Faga B."/>
            <person name="Levy M.J."/>
            <person name="McMahan L."/>
            <person name="Van Buren P."/>
            <person name="Vaughn M.W."/>
            <person name="Ying K."/>
            <person name="Yeh C.-T."/>
            <person name="Emrich S.J."/>
            <person name="Jia Y."/>
            <person name="Kalyanaraman A."/>
            <person name="Hsia A.-P."/>
            <person name="Barbazuk W.B."/>
            <person name="Baucom R.S."/>
            <person name="Brutnell T.P."/>
            <person name="Carpita N.C."/>
            <person name="Chaparro C."/>
            <person name="Chia J.-M."/>
            <person name="Deragon J.-M."/>
            <person name="Estill J.C."/>
            <person name="Fu Y."/>
            <person name="Jeddeloh J.A."/>
            <person name="Han Y."/>
            <person name="Lee H."/>
            <person name="Li P."/>
            <person name="Lisch D.R."/>
            <person name="Liu S."/>
            <person name="Liu Z."/>
            <person name="Nagel D.H."/>
            <person name="McCann M.C."/>
            <person name="SanMiguel P."/>
            <person name="Myers A.M."/>
            <person name="Nettleton D."/>
            <person name="Nguyen J."/>
            <person name="Penning B.W."/>
            <person name="Ponnala L."/>
            <person name="Schneider K.L."/>
            <person name="Schwartz D.C."/>
            <person name="Sharma A."/>
            <person name="Soderlund C."/>
            <person name="Springer N.M."/>
            <person name="Sun Q."/>
            <person name="Wang H."/>
            <person name="Waterman M."/>
            <person name="Westerman R."/>
            <person name="Wolfgruber T.K."/>
            <person name="Yang L."/>
            <person name="Yu Y."/>
            <person name="Zhang L."/>
            <person name="Zhou S."/>
            <person name="Zhu Q."/>
            <person name="Bennetzen J.L."/>
            <person name="Dawe R.K."/>
            <person name="Jiang J."/>
            <person name="Jiang N."/>
            <person name="Presting G.G."/>
            <person name="Wessler S.R."/>
            <person name="Aluru S."/>
            <person name="Martienssen R.A."/>
            <person name="Clifton S.W."/>
            <person name="McCombie W.R."/>
            <person name="Wing R.A."/>
            <person name="Wilson R.K."/>
        </authorList>
    </citation>
    <scope>NUCLEOTIDE SEQUENCE [LARGE SCALE GENOMIC DNA]</scope>
    <source>
        <strain evidence="3">cv. B73</strain>
    </source>
</reference>
<dbReference type="InParanoid" id="A0A804PWW3"/>
<protein>
    <recommendedName>
        <fullName evidence="1">C2 domain-containing protein</fullName>
    </recommendedName>
</protein>
<accession>A0A804PWW3</accession>
<dbReference type="CDD" id="cd00030">
    <property type="entry name" value="C2"/>
    <property type="match status" value="1"/>
</dbReference>
<evidence type="ECO:0000313" key="3">
    <source>
        <dbReference type="Proteomes" id="UP000007305"/>
    </source>
</evidence>
<sequence>MAATYQTGLVAEPQLLNTEIITRRATYFVADTNRKDKCVGYLDVFVHQARDIHNVCVYHKQDVNAKLCLTSSPDILCSTKVISRAGRNPVFEESLRLDVQTVDASFKCEIWMLSRVRNYLEDQLLGFALVPLVDIVIGNGKLVQEFSLTSTDMFHTPAGFVHLSLSYAGCSPDVVLISSPKSPHQQWMILEMIMWFLLNLRRLCSQT</sequence>
<dbReference type="EnsemblPlants" id="Zm00001eb276350_T001">
    <property type="protein sequence ID" value="Zm00001eb276350_P001"/>
    <property type="gene ID" value="Zm00001eb276350"/>
</dbReference>
<dbReference type="SUPFAM" id="SSF49562">
    <property type="entry name" value="C2 domain (Calcium/lipid-binding domain, CaLB)"/>
    <property type="match status" value="1"/>
</dbReference>
<dbReference type="PROSITE" id="PS50004">
    <property type="entry name" value="C2"/>
    <property type="match status" value="1"/>
</dbReference>
<organism evidence="2 3">
    <name type="scientific">Zea mays</name>
    <name type="common">Maize</name>
    <dbReference type="NCBI Taxonomy" id="4577"/>
    <lineage>
        <taxon>Eukaryota</taxon>
        <taxon>Viridiplantae</taxon>
        <taxon>Streptophyta</taxon>
        <taxon>Embryophyta</taxon>
        <taxon>Tracheophyta</taxon>
        <taxon>Spermatophyta</taxon>
        <taxon>Magnoliopsida</taxon>
        <taxon>Liliopsida</taxon>
        <taxon>Poales</taxon>
        <taxon>Poaceae</taxon>
        <taxon>PACMAD clade</taxon>
        <taxon>Panicoideae</taxon>
        <taxon>Andropogonodae</taxon>
        <taxon>Andropogoneae</taxon>
        <taxon>Tripsacinae</taxon>
        <taxon>Zea</taxon>
    </lineage>
</organism>
<dbReference type="Pfam" id="PF00168">
    <property type="entry name" value="C2"/>
    <property type="match status" value="1"/>
</dbReference>
<evidence type="ECO:0000313" key="2">
    <source>
        <dbReference type="EnsemblPlants" id="Zm00001eb276350_P001"/>
    </source>
</evidence>
<dbReference type="PANTHER" id="PTHR31208">
    <property type="entry name" value="EXPRESSED PROTEIN"/>
    <property type="match status" value="1"/>
</dbReference>
<proteinExistence type="predicted"/>
<dbReference type="InterPro" id="IPR035892">
    <property type="entry name" value="C2_domain_sf"/>
</dbReference>
<feature type="domain" description="C2" evidence="1">
    <location>
        <begin position="23"/>
        <end position="146"/>
    </location>
</feature>
<dbReference type="InterPro" id="IPR000008">
    <property type="entry name" value="C2_dom"/>
</dbReference>